<proteinExistence type="predicted"/>
<evidence type="ECO:0000256" key="4">
    <source>
        <dbReference type="ARBA" id="ARBA00023284"/>
    </source>
</evidence>
<dbReference type="PANTHER" id="PTHR45694">
    <property type="entry name" value="GLUTAREDOXIN 2"/>
    <property type="match status" value="1"/>
</dbReference>
<evidence type="ECO:0000313" key="6">
    <source>
        <dbReference type="EMBL" id="KAJ7723296.1"/>
    </source>
</evidence>
<accession>A0AAD7MLP4</accession>
<dbReference type="Proteomes" id="UP001215280">
    <property type="component" value="Unassembled WGS sequence"/>
</dbReference>
<dbReference type="PRINTS" id="PR00160">
    <property type="entry name" value="GLUTAREDOXIN"/>
</dbReference>
<evidence type="ECO:0000259" key="5">
    <source>
        <dbReference type="Pfam" id="PF00462"/>
    </source>
</evidence>
<keyword evidence="1" id="KW-0813">Transport</keyword>
<dbReference type="FunFam" id="3.40.30.10:FF:000276">
    <property type="entry name" value="Glutaredoxin 3"/>
    <property type="match status" value="1"/>
</dbReference>
<dbReference type="GO" id="GO:0015038">
    <property type="term" value="F:glutathione disulfide oxidoreductase activity"/>
    <property type="evidence" value="ECO:0007669"/>
    <property type="project" value="TreeGrafter"/>
</dbReference>
<keyword evidence="4" id="KW-0676">Redox-active center</keyword>
<dbReference type="PROSITE" id="PS00195">
    <property type="entry name" value="GLUTAREDOXIN_1"/>
    <property type="match status" value="1"/>
</dbReference>
<keyword evidence="7" id="KW-1185">Reference proteome</keyword>
<dbReference type="InterPro" id="IPR011767">
    <property type="entry name" value="GLR_AS"/>
</dbReference>
<protein>
    <submittedName>
        <fullName evidence="6">Glutaredoxin</fullName>
    </submittedName>
</protein>
<dbReference type="EMBL" id="JARJLG010000249">
    <property type="protein sequence ID" value="KAJ7723296.1"/>
    <property type="molecule type" value="Genomic_DNA"/>
</dbReference>
<keyword evidence="3" id="KW-1015">Disulfide bond</keyword>
<evidence type="ECO:0000313" key="7">
    <source>
        <dbReference type="Proteomes" id="UP001215280"/>
    </source>
</evidence>
<comment type="caution">
    <text evidence="6">The sequence shown here is derived from an EMBL/GenBank/DDBJ whole genome shotgun (WGS) entry which is preliminary data.</text>
</comment>
<dbReference type="CDD" id="cd03419">
    <property type="entry name" value="GRX_GRXh_1_2_like"/>
    <property type="match status" value="1"/>
</dbReference>
<dbReference type="InterPro" id="IPR036249">
    <property type="entry name" value="Thioredoxin-like_sf"/>
</dbReference>
<gene>
    <name evidence="6" type="ORF">DFH07DRAFT_856072</name>
</gene>
<dbReference type="PANTHER" id="PTHR45694:SF18">
    <property type="entry name" value="GLUTAREDOXIN-1-RELATED"/>
    <property type="match status" value="1"/>
</dbReference>
<name>A0AAD7MLP4_9AGAR</name>
<sequence>MLSSLLGFFTSTPPEVNMSVKELVETAINENKIIIFSKSTCPYCRRAKALFATEYPDETAVVVELNQREDGYDIQNYLAIKTGQGTVPHIFINKQHIGGNDDAQAAFKRGDLTRLVKA</sequence>
<dbReference type="InterPro" id="IPR014025">
    <property type="entry name" value="Glutaredoxin_subgr"/>
</dbReference>
<dbReference type="InterPro" id="IPR011899">
    <property type="entry name" value="Glutaredoxin_euk/vir"/>
</dbReference>
<evidence type="ECO:0000256" key="1">
    <source>
        <dbReference type="ARBA" id="ARBA00022448"/>
    </source>
</evidence>
<dbReference type="Pfam" id="PF00462">
    <property type="entry name" value="Glutaredoxin"/>
    <property type="match status" value="1"/>
</dbReference>
<dbReference type="InterPro" id="IPR002109">
    <property type="entry name" value="Glutaredoxin"/>
</dbReference>
<dbReference type="SUPFAM" id="SSF52833">
    <property type="entry name" value="Thioredoxin-like"/>
    <property type="match status" value="1"/>
</dbReference>
<dbReference type="NCBIfam" id="TIGR02180">
    <property type="entry name" value="GRX_euk"/>
    <property type="match status" value="1"/>
</dbReference>
<dbReference type="PROSITE" id="PS51354">
    <property type="entry name" value="GLUTAREDOXIN_2"/>
    <property type="match status" value="1"/>
</dbReference>
<dbReference type="GO" id="GO:0005737">
    <property type="term" value="C:cytoplasm"/>
    <property type="evidence" value="ECO:0007669"/>
    <property type="project" value="TreeGrafter"/>
</dbReference>
<dbReference type="Gene3D" id="3.40.30.10">
    <property type="entry name" value="Glutaredoxin"/>
    <property type="match status" value="1"/>
</dbReference>
<evidence type="ECO:0000256" key="3">
    <source>
        <dbReference type="ARBA" id="ARBA00023157"/>
    </source>
</evidence>
<dbReference type="GO" id="GO:0034599">
    <property type="term" value="P:cellular response to oxidative stress"/>
    <property type="evidence" value="ECO:0007669"/>
    <property type="project" value="TreeGrafter"/>
</dbReference>
<organism evidence="6 7">
    <name type="scientific">Mycena maculata</name>
    <dbReference type="NCBI Taxonomy" id="230809"/>
    <lineage>
        <taxon>Eukaryota</taxon>
        <taxon>Fungi</taxon>
        <taxon>Dikarya</taxon>
        <taxon>Basidiomycota</taxon>
        <taxon>Agaricomycotina</taxon>
        <taxon>Agaricomycetes</taxon>
        <taxon>Agaricomycetidae</taxon>
        <taxon>Agaricales</taxon>
        <taxon>Marasmiineae</taxon>
        <taxon>Mycenaceae</taxon>
        <taxon>Mycena</taxon>
    </lineage>
</organism>
<reference evidence="6" key="1">
    <citation type="submission" date="2023-03" db="EMBL/GenBank/DDBJ databases">
        <title>Massive genome expansion in bonnet fungi (Mycena s.s.) driven by repeated elements and novel gene families across ecological guilds.</title>
        <authorList>
            <consortium name="Lawrence Berkeley National Laboratory"/>
            <person name="Harder C.B."/>
            <person name="Miyauchi S."/>
            <person name="Viragh M."/>
            <person name="Kuo A."/>
            <person name="Thoen E."/>
            <person name="Andreopoulos B."/>
            <person name="Lu D."/>
            <person name="Skrede I."/>
            <person name="Drula E."/>
            <person name="Henrissat B."/>
            <person name="Morin E."/>
            <person name="Kohler A."/>
            <person name="Barry K."/>
            <person name="LaButti K."/>
            <person name="Morin E."/>
            <person name="Salamov A."/>
            <person name="Lipzen A."/>
            <person name="Mereny Z."/>
            <person name="Hegedus B."/>
            <person name="Baldrian P."/>
            <person name="Stursova M."/>
            <person name="Weitz H."/>
            <person name="Taylor A."/>
            <person name="Grigoriev I.V."/>
            <person name="Nagy L.G."/>
            <person name="Martin F."/>
            <person name="Kauserud H."/>
        </authorList>
    </citation>
    <scope>NUCLEOTIDE SEQUENCE</scope>
    <source>
        <strain evidence="6">CBHHK188m</strain>
    </source>
</reference>
<keyword evidence="2" id="KW-0249">Electron transport</keyword>
<evidence type="ECO:0000256" key="2">
    <source>
        <dbReference type="ARBA" id="ARBA00022982"/>
    </source>
</evidence>
<dbReference type="AlphaFoldDB" id="A0AAD7MLP4"/>
<feature type="domain" description="Glutaredoxin" evidence="5">
    <location>
        <begin position="33"/>
        <end position="97"/>
    </location>
</feature>